<sequence length="228" mass="25707">MAQPLTLLRDQEILQLCSPKLFWPFQRVASLFAMTILWSKENTKSDLDAESTEFEAGPSSEASEAEWVTSLWLDVKPAAEKTDEKKRPVLEQVTALGSDIFNEDPLAGCSKRGGWRLHIAVGQRSEQTEMMGFIVFRIKPERNALIIAQLAVPEEHRRMGFGSLLLKTLIAEAKRLPEINSIGLSSLPGSIKFYKRHGFKLIHRLPDSEAKAEGQVYMELKTPTKKKK</sequence>
<protein>
    <recommendedName>
        <fullName evidence="1">N-acetyltransferase domain-containing protein</fullName>
    </recommendedName>
</protein>
<dbReference type="Gene3D" id="3.40.630.30">
    <property type="match status" value="1"/>
</dbReference>
<gene>
    <name evidence="2" type="ORF">CCMP2556_LOCUS3815</name>
</gene>
<comment type="caution">
    <text evidence="2">The sequence shown here is derived from an EMBL/GenBank/DDBJ whole genome shotgun (WGS) entry which is preliminary data.</text>
</comment>
<proteinExistence type="predicted"/>
<dbReference type="Proteomes" id="UP001642484">
    <property type="component" value="Unassembled WGS sequence"/>
</dbReference>
<dbReference type="InterPro" id="IPR000182">
    <property type="entry name" value="GNAT_dom"/>
</dbReference>
<evidence type="ECO:0000259" key="1">
    <source>
        <dbReference type="PROSITE" id="PS51186"/>
    </source>
</evidence>
<evidence type="ECO:0000313" key="3">
    <source>
        <dbReference type="Proteomes" id="UP001642484"/>
    </source>
</evidence>
<dbReference type="InterPro" id="IPR016181">
    <property type="entry name" value="Acyl_CoA_acyltransferase"/>
</dbReference>
<dbReference type="CDD" id="cd04301">
    <property type="entry name" value="NAT_SF"/>
    <property type="match status" value="1"/>
</dbReference>
<organism evidence="2 3">
    <name type="scientific">Durusdinium trenchii</name>
    <dbReference type="NCBI Taxonomy" id="1381693"/>
    <lineage>
        <taxon>Eukaryota</taxon>
        <taxon>Sar</taxon>
        <taxon>Alveolata</taxon>
        <taxon>Dinophyceae</taxon>
        <taxon>Suessiales</taxon>
        <taxon>Symbiodiniaceae</taxon>
        <taxon>Durusdinium</taxon>
    </lineage>
</organism>
<dbReference type="PROSITE" id="PS51186">
    <property type="entry name" value="GNAT"/>
    <property type="match status" value="1"/>
</dbReference>
<dbReference type="SUPFAM" id="SSF55729">
    <property type="entry name" value="Acyl-CoA N-acyltransferases (Nat)"/>
    <property type="match status" value="1"/>
</dbReference>
<dbReference type="Pfam" id="PF00583">
    <property type="entry name" value="Acetyltransf_1"/>
    <property type="match status" value="1"/>
</dbReference>
<accession>A0ABP0HYI0</accession>
<keyword evidence="3" id="KW-1185">Reference proteome</keyword>
<dbReference type="EMBL" id="CAXAMN010001514">
    <property type="protein sequence ID" value="CAK8994852.1"/>
    <property type="molecule type" value="Genomic_DNA"/>
</dbReference>
<evidence type="ECO:0000313" key="2">
    <source>
        <dbReference type="EMBL" id="CAK8994852.1"/>
    </source>
</evidence>
<name>A0ABP0HYI0_9DINO</name>
<feature type="domain" description="N-acetyltransferase" evidence="1">
    <location>
        <begin position="73"/>
        <end position="223"/>
    </location>
</feature>
<reference evidence="2 3" key="1">
    <citation type="submission" date="2024-02" db="EMBL/GenBank/DDBJ databases">
        <authorList>
            <person name="Chen Y."/>
            <person name="Shah S."/>
            <person name="Dougan E. K."/>
            <person name="Thang M."/>
            <person name="Chan C."/>
        </authorList>
    </citation>
    <scope>NUCLEOTIDE SEQUENCE [LARGE SCALE GENOMIC DNA]</scope>
</reference>